<dbReference type="CDD" id="cd06558">
    <property type="entry name" value="crotonase-like"/>
    <property type="match status" value="1"/>
</dbReference>
<dbReference type="Pfam" id="PF00378">
    <property type="entry name" value="ECH_1"/>
    <property type="match status" value="1"/>
</dbReference>
<dbReference type="Proteomes" id="UP000587991">
    <property type="component" value="Unassembled WGS sequence"/>
</dbReference>
<proteinExistence type="predicted"/>
<keyword evidence="1" id="KW-0413">Isomerase</keyword>
<protein>
    <submittedName>
        <fullName evidence="1">Enoyl-CoA hydratase/isomerase family protein</fullName>
    </submittedName>
</protein>
<sequence length="257" mass="28097">MLDIIQHPGQRVEIRLQRPPYNLIDRAMLLQLRHALSEAERQGQQGIVLSGQPGVFSAGIDLPFLLTADREQVRAYWQQVFLLAAELAHSPLPVCAALTGHALAAGALLAVFADYRVMSVGEGRIGFSEVCVGVCLPPCFRLAVERVVGARHAERLLVWGESCDPARALQLGLVDELVPPGQELAQALRQLEQLSRLPSHSFQTMRQAARASLREAFADINQLPVDEFVEGFLAPTTQALLRQTLLSLSSQGKRVAA</sequence>
<gene>
    <name evidence="1" type="ORF">HF682_04630</name>
</gene>
<dbReference type="RefSeq" id="WP_168876050.1">
    <property type="nucleotide sequence ID" value="NZ_JABAIM010000001.1"/>
</dbReference>
<name>A0A847SA64_9NEIS</name>
<accession>A0A847SA64</accession>
<evidence type="ECO:0000313" key="1">
    <source>
        <dbReference type="EMBL" id="NLR74436.1"/>
    </source>
</evidence>
<dbReference type="AlphaFoldDB" id="A0A847SA64"/>
<dbReference type="PANTHER" id="PTHR11941">
    <property type="entry name" value="ENOYL-COA HYDRATASE-RELATED"/>
    <property type="match status" value="1"/>
</dbReference>
<reference evidence="1 2" key="1">
    <citation type="submission" date="2020-04" db="EMBL/GenBank/DDBJ databases">
        <title>Draft genome of Leeia sp. IMCC25680.</title>
        <authorList>
            <person name="Song J."/>
            <person name="Cho J.-C."/>
        </authorList>
    </citation>
    <scope>NUCLEOTIDE SEQUENCE [LARGE SCALE GENOMIC DNA]</scope>
    <source>
        <strain evidence="1 2">IMCC25680</strain>
    </source>
</reference>
<dbReference type="InterPro" id="IPR001753">
    <property type="entry name" value="Enoyl-CoA_hydra/iso"/>
</dbReference>
<dbReference type="InterPro" id="IPR029045">
    <property type="entry name" value="ClpP/crotonase-like_dom_sf"/>
</dbReference>
<keyword evidence="2" id="KW-1185">Reference proteome</keyword>
<comment type="caution">
    <text evidence="1">The sequence shown here is derived from an EMBL/GenBank/DDBJ whole genome shotgun (WGS) entry which is preliminary data.</text>
</comment>
<dbReference type="SUPFAM" id="SSF52096">
    <property type="entry name" value="ClpP/crotonase"/>
    <property type="match status" value="1"/>
</dbReference>
<organism evidence="1 2">
    <name type="scientific">Leeia aquatica</name>
    <dbReference type="NCBI Taxonomy" id="2725557"/>
    <lineage>
        <taxon>Bacteria</taxon>
        <taxon>Pseudomonadati</taxon>
        <taxon>Pseudomonadota</taxon>
        <taxon>Betaproteobacteria</taxon>
        <taxon>Neisseriales</taxon>
        <taxon>Leeiaceae</taxon>
        <taxon>Leeia</taxon>
    </lineage>
</organism>
<dbReference type="GO" id="GO:0016853">
    <property type="term" value="F:isomerase activity"/>
    <property type="evidence" value="ECO:0007669"/>
    <property type="project" value="UniProtKB-KW"/>
</dbReference>
<dbReference type="PANTHER" id="PTHR11941:SF54">
    <property type="entry name" value="ENOYL-COA HYDRATASE, MITOCHONDRIAL"/>
    <property type="match status" value="1"/>
</dbReference>
<evidence type="ECO:0000313" key="2">
    <source>
        <dbReference type="Proteomes" id="UP000587991"/>
    </source>
</evidence>
<dbReference type="GO" id="GO:0006635">
    <property type="term" value="P:fatty acid beta-oxidation"/>
    <property type="evidence" value="ECO:0007669"/>
    <property type="project" value="TreeGrafter"/>
</dbReference>
<dbReference type="EMBL" id="JABAIM010000001">
    <property type="protein sequence ID" value="NLR74436.1"/>
    <property type="molecule type" value="Genomic_DNA"/>
</dbReference>
<dbReference type="Gene3D" id="3.90.226.10">
    <property type="entry name" value="2-enoyl-CoA Hydratase, Chain A, domain 1"/>
    <property type="match status" value="1"/>
</dbReference>